<feature type="compositionally biased region" description="Basic and acidic residues" evidence="1">
    <location>
        <begin position="9"/>
        <end position="19"/>
    </location>
</feature>
<evidence type="ECO:0000313" key="3">
    <source>
        <dbReference type="Proteomes" id="UP001054945"/>
    </source>
</evidence>
<feature type="compositionally biased region" description="Basic and acidic residues" evidence="1">
    <location>
        <begin position="157"/>
        <end position="168"/>
    </location>
</feature>
<reference evidence="2 3" key="1">
    <citation type="submission" date="2021-06" db="EMBL/GenBank/DDBJ databases">
        <title>Caerostris extrusa draft genome.</title>
        <authorList>
            <person name="Kono N."/>
            <person name="Arakawa K."/>
        </authorList>
    </citation>
    <scope>NUCLEOTIDE SEQUENCE [LARGE SCALE GENOMIC DNA]</scope>
</reference>
<organism evidence="2 3">
    <name type="scientific">Caerostris extrusa</name>
    <name type="common">Bark spider</name>
    <name type="synonym">Caerostris bankana</name>
    <dbReference type="NCBI Taxonomy" id="172846"/>
    <lineage>
        <taxon>Eukaryota</taxon>
        <taxon>Metazoa</taxon>
        <taxon>Ecdysozoa</taxon>
        <taxon>Arthropoda</taxon>
        <taxon>Chelicerata</taxon>
        <taxon>Arachnida</taxon>
        <taxon>Araneae</taxon>
        <taxon>Araneomorphae</taxon>
        <taxon>Entelegynae</taxon>
        <taxon>Araneoidea</taxon>
        <taxon>Araneidae</taxon>
        <taxon>Caerostris</taxon>
    </lineage>
</organism>
<protein>
    <submittedName>
        <fullName evidence="2">Uncharacterized protein</fullName>
    </submittedName>
</protein>
<gene>
    <name evidence="2" type="ORF">CEXT_159801</name>
</gene>
<feature type="region of interest" description="Disordered" evidence="1">
    <location>
        <begin position="154"/>
        <end position="177"/>
    </location>
</feature>
<keyword evidence="3" id="KW-1185">Reference proteome</keyword>
<feature type="region of interest" description="Disordered" evidence="1">
    <location>
        <begin position="1"/>
        <end position="21"/>
    </location>
</feature>
<comment type="caution">
    <text evidence="2">The sequence shown here is derived from an EMBL/GenBank/DDBJ whole genome shotgun (WGS) entry which is preliminary data.</text>
</comment>
<accession>A0AAV4TTA7</accession>
<evidence type="ECO:0000313" key="2">
    <source>
        <dbReference type="EMBL" id="GIY48414.1"/>
    </source>
</evidence>
<dbReference type="Proteomes" id="UP001054945">
    <property type="component" value="Unassembled WGS sequence"/>
</dbReference>
<name>A0AAV4TTA7_CAEEX</name>
<proteinExistence type="predicted"/>
<sequence length="192" mass="22446">MKLCRSPNKQREMQGDREQLNGTRTSFPVICSSVNGISFPHRRTDQWMFVFPPRSQPLITAQDEQREKEMAHNLHNYIWSLEFRVICSSVNGISIPHRRTDQWMFVFPPRSQSLITEQDEQRKKRRRTCIIPSGVWNSESIHERTTDLRNEIVQTSEHAERDGGREGEQLNGTRTSFPVIRSSVNGISFPHR</sequence>
<dbReference type="AlphaFoldDB" id="A0AAV4TTA7"/>
<evidence type="ECO:0000256" key="1">
    <source>
        <dbReference type="SAM" id="MobiDB-lite"/>
    </source>
</evidence>
<dbReference type="EMBL" id="BPLR01011713">
    <property type="protein sequence ID" value="GIY48414.1"/>
    <property type="molecule type" value="Genomic_DNA"/>
</dbReference>